<sequence length="323" mass="33954">MPAPADVRSAAQALDGVAIRTPLLRSARLSRITGSEVFIKLESLQHTGAFKFRGAYNCLSRLKPDDCPDGVLAYSTGNHGQAIATVARLLGLRAKVVMPEDAPAVKIEKARKQGAEIVLYNRTRESREDIARRISDTGRYTTVPPGDHPHVIAGQGTVAFEALAEFGEDRIDTIIVPCGGGGLAAGTCLARDALASHADVWVAEPSAFDDTRRSLASGRRETNAPGVTSICDALLAPTPAELPFAINKIGVARAISATDEQVMAAMKLLYEEFRVAVEPGGAVAVAAVMREPSLLPKKGHVIIVASGGNVDADLFAAAISQAV</sequence>
<dbReference type="PANTHER" id="PTHR48078:SF6">
    <property type="entry name" value="L-THREONINE DEHYDRATASE CATABOLIC TDCB"/>
    <property type="match status" value="1"/>
</dbReference>
<evidence type="ECO:0000256" key="4">
    <source>
        <dbReference type="ARBA" id="ARBA00023239"/>
    </source>
</evidence>
<dbReference type="Gene3D" id="3.40.50.1100">
    <property type="match status" value="2"/>
</dbReference>
<dbReference type="EMBL" id="NEVM01000005">
    <property type="protein sequence ID" value="OZI32208.1"/>
    <property type="molecule type" value="Genomic_DNA"/>
</dbReference>
<dbReference type="OrthoDB" id="9811476at2"/>
<proteinExistence type="inferred from homology"/>
<comment type="cofactor">
    <cofactor evidence="1">
        <name>pyridoxal 5'-phosphate</name>
        <dbReference type="ChEBI" id="CHEBI:597326"/>
    </cofactor>
</comment>
<accession>A0A261S4B5</accession>
<keyword evidence="4" id="KW-0456">Lyase</keyword>
<dbReference type="SUPFAM" id="SSF53686">
    <property type="entry name" value="Tryptophan synthase beta subunit-like PLP-dependent enzymes"/>
    <property type="match status" value="1"/>
</dbReference>
<dbReference type="PROSITE" id="PS00165">
    <property type="entry name" value="DEHYDRATASE_SER_THR"/>
    <property type="match status" value="1"/>
</dbReference>
<dbReference type="Pfam" id="PF00291">
    <property type="entry name" value="PALP"/>
    <property type="match status" value="1"/>
</dbReference>
<dbReference type="GO" id="GO:0030170">
    <property type="term" value="F:pyridoxal phosphate binding"/>
    <property type="evidence" value="ECO:0007669"/>
    <property type="project" value="InterPro"/>
</dbReference>
<dbReference type="InterPro" id="IPR000634">
    <property type="entry name" value="Ser/Thr_deHydtase_PyrdxlP-BS"/>
</dbReference>
<keyword evidence="7" id="KW-1185">Reference proteome</keyword>
<reference evidence="7" key="1">
    <citation type="submission" date="2017-05" db="EMBL/GenBank/DDBJ databases">
        <title>Complete and WGS of Bordetella genogroups.</title>
        <authorList>
            <person name="Spilker T."/>
            <person name="Lipuma J."/>
        </authorList>
    </citation>
    <scope>NUCLEOTIDE SEQUENCE [LARGE SCALE GENOMIC DNA]</scope>
    <source>
        <strain evidence="7">AU16122</strain>
    </source>
</reference>
<evidence type="ECO:0000313" key="6">
    <source>
        <dbReference type="EMBL" id="OZI32208.1"/>
    </source>
</evidence>
<dbReference type="InterPro" id="IPR036052">
    <property type="entry name" value="TrpB-like_PALP_sf"/>
</dbReference>
<keyword evidence="3" id="KW-0663">Pyridoxal phosphate</keyword>
<dbReference type="GO" id="GO:0006565">
    <property type="term" value="P:L-serine catabolic process"/>
    <property type="evidence" value="ECO:0007669"/>
    <property type="project" value="TreeGrafter"/>
</dbReference>
<evidence type="ECO:0000256" key="1">
    <source>
        <dbReference type="ARBA" id="ARBA00001933"/>
    </source>
</evidence>
<dbReference type="CDD" id="cd01562">
    <property type="entry name" value="Thr-dehyd"/>
    <property type="match status" value="1"/>
</dbReference>
<evidence type="ECO:0000256" key="2">
    <source>
        <dbReference type="ARBA" id="ARBA00010869"/>
    </source>
</evidence>
<evidence type="ECO:0000256" key="3">
    <source>
        <dbReference type="ARBA" id="ARBA00022898"/>
    </source>
</evidence>
<dbReference type="PANTHER" id="PTHR48078">
    <property type="entry name" value="THREONINE DEHYDRATASE, MITOCHONDRIAL-RELATED"/>
    <property type="match status" value="1"/>
</dbReference>
<name>A0A261S4B5_9BORD</name>
<dbReference type="GO" id="GO:0003941">
    <property type="term" value="F:L-serine ammonia-lyase activity"/>
    <property type="evidence" value="ECO:0007669"/>
    <property type="project" value="TreeGrafter"/>
</dbReference>
<evidence type="ECO:0000259" key="5">
    <source>
        <dbReference type="Pfam" id="PF00291"/>
    </source>
</evidence>
<dbReference type="FunFam" id="3.40.50.1100:FF:000005">
    <property type="entry name" value="Threonine dehydratase catabolic"/>
    <property type="match status" value="1"/>
</dbReference>
<gene>
    <name evidence="6" type="ORF">CAL29_30795</name>
</gene>
<dbReference type="GO" id="GO:0009097">
    <property type="term" value="P:isoleucine biosynthetic process"/>
    <property type="evidence" value="ECO:0007669"/>
    <property type="project" value="TreeGrafter"/>
</dbReference>
<protein>
    <submittedName>
        <fullName evidence="6">Pyridoxal-5'-phosphate-dependent protein</fullName>
    </submittedName>
</protein>
<feature type="domain" description="Tryptophan synthase beta chain-like PALP" evidence="5">
    <location>
        <begin position="19"/>
        <end position="307"/>
    </location>
</feature>
<evidence type="ECO:0000313" key="7">
    <source>
        <dbReference type="Proteomes" id="UP000216020"/>
    </source>
</evidence>
<dbReference type="GO" id="GO:0004794">
    <property type="term" value="F:threonine deaminase activity"/>
    <property type="evidence" value="ECO:0007669"/>
    <property type="project" value="TreeGrafter"/>
</dbReference>
<dbReference type="AlphaFoldDB" id="A0A261S4B5"/>
<comment type="caution">
    <text evidence="6">The sequence shown here is derived from an EMBL/GenBank/DDBJ whole genome shotgun (WGS) entry which is preliminary data.</text>
</comment>
<dbReference type="InterPro" id="IPR050147">
    <property type="entry name" value="Ser/Thr_Dehydratase"/>
</dbReference>
<comment type="similarity">
    <text evidence="2">Belongs to the serine/threonine dehydratase family.</text>
</comment>
<dbReference type="GO" id="GO:0006567">
    <property type="term" value="P:L-threonine catabolic process"/>
    <property type="evidence" value="ECO:0007669"/>
    <property type="project" value="TreeGrafter"/>
</dbReference>
<dbReference type="InterPro" id="IPR001926">
    <property type="entry name" value="TrpB-like_PALP"/>
</dbReference>
<dbReference type="Proteomes" id="UP000216020">
    <property type="component" value="Unassembled WGS sequence"/>
</dbReference>
<organism evidence="6 7">
    <name type="scientific">Bordetella genomosp. 10</name>
    <dbReference type="NCBI Taxonomy" id="1416804"/>
    <lineage>
        <taxon>Bacteria</taxon>
        <taxon>Pseudomonadati</taxon>
        <taxon>Pseudomonadota</taxon>
        <taxon>Betaproteobacteria</taxon>
        <taxon>Burkholderiales</taxon>
        <taxon>Alcaligenaceae</taxon>
        <taxon>Bordetella</taxon>
    </lineage>
</organism>